<dbReference type="STRING" id="655863.F0XG46"/>
<name>F0XG46_GROCL</name>
<evidence type="ECO:0000256" key="1">
    <source>
        <dbReference type="SAM" id="MobiDB-lite"/>
    </source>
</evidence>
<organism evidence="3">
    <name type="scientific">Grosmannia clavigera (strain kw1407 / UAMH 11150)</name>
    <name type="common">Blue stain fungus</name>
    <name type="synonym">Graphiocladiella clavigera</name>
    <dbReference type="NCBI Taxonomy" id="655863"/>
    <lineage>
        <taxon>Eukaryota</taxon>
        <taxon>Fungi</taxon>
        <taxon>Dikarya</taxon>
        <taxon>Ascomycota</taxon>
        <taxon>Pezizomycotina</taxon>
        <taxon>Sordariomycetes</taxon>
        <taxon>Sordariomycetidae</taxon>
        <taxon>Ophiostomatales</taxon>
        <taxon>Ophiostomataceae</taxon>
        <taxon>Leptographium</taxon>
    </lineage>
</organism>
<gene>
    <name evidence="2" type="ORF">CMQ_5438</name>
</gene>
<dbReference type="OrthoDB" id="5577209at2759"/>
<feature type="compositionally biased region" description="Basic residues" evidence="1">
    <location>
        <begin position="530"/>
        <end position="554"/>
    </location>
</feature>
<feature type="region of interest" description="Disordered" evidence="1">
    <location>
        <begin position="464"/>
        <end position="560"/>
    </location>
</feature>
<keyword evidence="3" id="KW-1185">Reference proteome</keyword>
<dbReference type="GeneID" id="25978760"/>
<reference evidence="2 3" key="1">
    <citation type="journal article" date="2011" name="Proc. Natl. Acad. Sci. U.S.A.">
        <title>Genome and transcriptome analyses of the mountain pine beetle-fungal symbiont Grosmannia clavigera, a lodgepole pine pathogen.</title>
        <authorList>
            <person name="DiGuistini S."/>
            <person name="Wang Y."/>
            <person name="Liao N.Y."/>
            <person name="Taylor G."/>
            <person name="Tanguay P."/>
            <person name="Feau N."/>
            <person name="Henrissat B."/>
            <person name="Chan S.K."/>
            <person name="Hesse-Orce U."/>
            <person name="Alamouti S.M."/>
            <person name="Tsui C.K.M."/>
            <person name="Docking R.T."/>
            <person name="Levasseur A."/>
            <person name="Haridas S."/>
            <person name="Robertson G."/>
            <person name="Birol I."/>
            <person name="Holt R.A."/>
            <person name="Marra M.A."/>
            <person name="Hamelin R.C."/>
            <person name="Hirst M."/>
            <person name="Jones S.J.M."/>
            <person name="Bohlmann J."/>
            <person name="Breuil C."/>
        </authorList>
    </citation>
    <scope>NUCLEOTIDE SEQUENCE [LARGE SCALE GENOMIC DNA]</scope>
    <source>
        <strain evidence="3">kw1407 / UAMH 11150</strain>
    </source>
</reference>
<dbReference type="eggNOG" id="KOG4501">
    <property type="taxonomic scope" value="Eukaryota"/>
</dbReference>
<dbReference type="GO" id="GO:0043130">
    <property type="term" value="F:ubiquitin binding"/>
    <property type="evidence" value="ECO:0007669"/>
    <property type="project" value="TreeGrafter"/>
</dbReference>
<feature type="compositionally biased region" description="Gly residues" evidence="1">
    <location>
        <begin position="489"/>
        <end position="514"/>
    </location>
</feature>
<dbReference type="InterPro" id="IPR052586">
    <property type="entry name" value="ASCC2"/>
</dbReference>
<dbReference type="Proteomes" id="UP000007796">
    <property type="component" value="Unassembled WGS sequence"/>
</dbReference>
<protein>
    <submittedName>
        <fullName evidence="2">Cue domain containing protein</fullName>
    </submittedName>
</protein>
<dbReference type="PANTHER" id="PTHR21494">
    <property type="entry name" value="ACTIVATING SIGNAL COINTEGRATOR 1 COMPLEX SUBUNIT 2 ASC-1 COMPLEX SUBUNIT P100"/>
    <property type="match status" value="1"/>
</dbReference>
<dbReference type="HOGENOM" id="CLU_026590_0_0_1"/>
<dbReference type="EMBL" id="GL629767">
    <property type="protein sequence ID" value="EFX03388.1"/>
    <property type="molecule type" value="Genomic_DNA"/>
</dbReference>
<accession>F0XG46</accession>
<dbReference type="AlphaFoldDB" id="F0XG46"/>
<dbReference type="PANTHER" id="PTHR21494:SF0">
    <property type="entry name" value="ACTIVATING SIGNAL COINTEGRATOR 1 COMPLEX SUBUNIT 2"/>
    <property type="match status" value="1"/>
</dbReference>
<sequence>MRDESMQLFLVGLVHGLATPETSFFSSDPAAERLKKACYFLIMRILQHPQPTPTSPLVRWDFVADFCHAYEKRRIGQALQRLPRQATDLLEASLSGLKKVIVDNLNSGTQGDLIVVEKYLHDVNPLIYAWPAAAALFLAGSDYIDALVAAFRIMTSSLRKHAVTNVYLCIKGLTEGSTPKYSQLIDALYSMLGATNEQNASTGNANNSLLSELVTSSPVLLLLHQRSEGITSSKIRMISALNDLAKHRNMIGAGLQLPQMRIRTKQEKGKSPATASPEERRRHLFSGMSYIDLAPHSTLPPNYQNAFSDDSIVTLAAETPKLHFGKQKSKRTADDVLRDRSQAPQKAAILSALAAFDFDDDERDDTYDAADVGGTVDSSTATGIDDLESAKDEALFAAYRTNPTVFDRDMATRRGEARTRLRDDTDMTDEAIEGWGLMLSRNPQQKRRLEARLSTFTGSQIELARTSWRAHDGEEDENKSDLDGTLPSRGGGSTGGRGSSRGGRGPVRGGGGRSGNVAGPPGEKETEQARRRKEASKSSRANHSRRDQRARKMARGGFPG</sequence>
<dbReference type="RefSeq" id="XP_014172870.1">
    <property type="nucleotide sequence ID" value="XM_014317395.1"/>
</dbReference>
<evidence type="ECO:0000313" key="3">
    <source>
        <dbReference type="Proteomes" id="UP000007796"/>
    </source>
</evidence>
<proteinExistence type="predicted"/>
<evidence type="ECO:0000313" key="2">
    <source>
        <dbReference type="EMBL" id="EFX03388.1"/>
    </source>
</evidence>
<dbReference type="InParanoid" id="F0XG46"/>